<feature type="transmembrane region" description="Helical" evidence="6">
    <location>
        <begin position="394"/>
        <end position="415"/>
    </location>
</feature>
<keyword evidence="5 6" id="KW-0472">Membrane</keyword>
<feature type="transmembrane region" description="Helical" evidence="6">
    <location>
        <begin position="180"/>
        <end position="202"/>
    </location>
</feature>
<evidence type="ECO:0000256" key="5">
    <source>
        <dbReference type="ARBA" id="ARBA00023136"/>
    </source>
</evidence>
<accession>A0A3A4R240</accession>
<dbReference type="PANTHER" id="PTHR30250">
    <property type="entry name" value="PST FAMILY PREDICTED COLANIC ACID TRANSPORTER"/>
    <property type="match status" value="1"/>
</dbReference>
<reference evidence="7 8" key="1">
    <citation type="journal article" date="2017" name="ISME J.">
        <title>Energy and carbon metabolisms in a deep terrestrial subsurface fluid microbial community.</title>
        <authorList>
            <person name="Momper L."/>
            <person name="Jungbluth S.P."/>
            <person name="Lee M.D."/>
            <person name="Amend J.P."/>
        </authorList>
    </citation>
    <scope>NUCLEOTIDE SEQUENCE [LARGE SCALE GENOMIC DNA]</scope>
    <source>
        <strain evidence="7">SURF_26</strain>
    </source>
</reference>
<gene>
    <name evidence="7" type="ORF">C4541_11315</name>
</gene>
<protein>
    <submittedName>
        <fullName evidence="7">Uncharacterized protein</fullName>
    </submittedName>
</protein>
<dbReference type="Pfam" id="PF01943">
    <property type="entry name" value="Polysacc_synt"/>
    <property type="match status" value="1"/>
</dbReference>
<feature type="transmembrane region" description="Helical" evidence="6">
    <location>
        <begin position="125"/>
        <end position="146"/>
    </location>
</feature>
<evidence type="ECO:0000256" key="3">
    <source>
        <dbReference type="ARBA" id="ARBA00022692"/>
    </source>
</evidence>
<keyword evidence="4 6" id="KW-1133">Transmembrane helix</keyword>
<feature type="transmembrane region" description="Helical" evidence="6">
    <location>
        <begin position="82"/>
        <end position="105"/>
    </location>
</feature>
<dbReference type="PANTHER" id="PTHR30250:SF11">
    <property type="entry name" value="O-ANTIGEN TRANSPORTER-RELATED"/>
    <property type="match status" value="1"/>
</dbReference>
<organism evidence="7 8">
    <name type="scientific">Candidatus Auribacter fodinae</name>
    <dbReference type="NCBI Taxonomy" id="2093366"/>
    <lineage>
        <taxon>Bacteria</taxon>
        <taxon>Pseudomonadati</taxon>
        <taxon>Candidatus Auribacterota</taxon>
        <taxon>Candidatus Auribacteria</taxon>
        <taxon>Candidatus Auribacterales</taxon>
        <taxon>Candidatus Auribacteraceae</taxon>
        <taxon>Candidatus Auribacter</taxon>
    </lineage>
</organism>
<proteinExistence type="predicted"/>
<evidence type="ECO:0000256" key="1">
    <source>
        <dbReference type="ARBA" id="ARBA00004651"/>
    </source>
</evidence>
<feature type="transmembrane region" description="Helical" evidence="6">
    <location>
        <begin position="299"/>
        <end position="320"/>
    </location>
</feature>
<dbReference type="InterPro" id="IPR050833">
    <property type="entry name" value="Poly_Biosynth_Transport"/>
</dbReference>
<dbReference type="InterPro" id="IPR002797">
    <property type="entry name" value="Polysacc_synth"/>
</dbReference>
<name>A0A3A4R240_9BACT</name>
<dbReference type="AlphaFoldDB" id="A0A3A4R240"/>
<feature type="transmembrane region" description="Helical" evidence="6">
    <location>
        <begin position="12"/>
        <end position="34"/>
    </location>
</feature>
<feature type="transmembrane region" description="Helical" evidence="6">
    <location>
        <begin position="369"/>
        <end position="388"/>
    </location>
</feature>
<sequence>MLKTLINILSNTIVRFIPLAASFFLIPVIINYVGIEVYGAWAVLGAFVGMAPVMNMGFGFVLEKEVARLKSRENDPMLVTNFLFSTLPIQFIIAAVIMALFLLVIHGILDITNMSPVLRQSFYNLQYLLLLFLFFKYFSNNFMSIVMGMERHYILMAINFFYMVAYVISVLTILPSHPNLLGLVICNSIAMLTMFVSLLFYILFHLTIDLKKLRFHRLERSIFGYSAHAFTLQLCALLLFNAGKVILGALVSVVEVSYYDVAYKIFDIIRFTFDSMSRVFLPKASGLKEMNKMHILSYLIHRGTLHLVAFWGALSIPIYIFIDDFIAIWMGPDFSKSVAILYVLLATSGFIVLSRISLNVFLGLGKLKWYTFIRTTSTVLYIIIAFFLTKRFGAVGLASSLLIYSVISELLVMIYSFKEFEISMTQFIFKDLTRLGALFIICGSVANYLIYPFLPPSYLSCILIFLIFNTLFGTLYFFIMITSKEKQLARSIMTHCIEITLGTLHKIKEKVIR</sequence>
<feature type="transmembrane region" description="Helical" evidence="6">
    <location>
        <begin position="457"/>
        <end position="481"/>
    </location>
</feature>
<evidence type="ECO:0000256" key="4">
    <source>
        <dbReference type="ARBA" id="ARBA00022989"/>
    </source>
</evidence>
<evidence type="ECO:0000256" key="2">
    <source>
        <dbReference type="ARBA" id="ARBA00022475"/>
    </source>
</evidence>
<feature type="transmembrane region" description="Helical" evidence="6">
    <location>
        <begin position="222"/>
        <end position="240"/>
    </location>
</feature>
<feature type="transmembrane region" description="Helical" evidence="6">
    <location>
        <begin position="40"/>
        <end position="62"/>
    </location>
</feature>
<feature type="transmembrane region" description="Helical" evidence="6">
    <location>
        <begin position="340"/>
        <end position="362"/>
    </location>
</feature>
<evidence type="ECO:0000313" key="8">
    <source>
        <dbReference type="Proteomes" id="UP000266426"/>
    </source>
</evidence>
<evidence type="ECO:0000313" key="7">
    <source>
        <dbReference type="EMBL" id="RJP56867.1"/>
    </source>
</evidence>
<feature type="transmembrane region" description="Helical" evidence="6">
    <location>
        <begin position="435"/>
        <end position="451"/>
    </location>
</feature>
<dbReference type="Proteomes" id="UP000266426">
    <property type="component" value="Unassembled WGS sequence"/>
</dbReference>
<comment type="caution">
    <text evidence="7">The sequence shown here is derived from an EMBL/GenBank/DDBJ whole genome shotgun (WGS) entry which is preliminary data.</text>
</comment>
<comment type="subcellular location">
    <subcellularLocation>
        <location evidence="1">Cell membrane</location>
        <topology evidence="1">Multi-pass membrane protein</topology>
    </subcellularLocation>
</comment>
<evidence type="ECO:0000256" key="6">
    <source>
        <dbReference type="SAM" id="Phobius"/>
    </source>
</evidence>
<feature type="transmembrane region" description="Helical" evidence="6">
    <location>
        <begin position="153"/>
        <end position="174"/>
    </location>
</feature>
<keyword evidence="2" id="KW-1003">Cell membrane</keyword>
<dbReference type="EMBL" id="QZJZ01000089">
    <property type="protein sequence ID" value="RJP56867.1"/>
    <property type="molecule type" value="Genomic_DNA"/>
</dbReference>
<dbReference type="GO" id="GO:0005886">
    <property type="term" value="C:plasma membrane"/>
    <property type="evidence" value="ECO:0007669"/>
    <property type="project" value="UniProtKB-SubCell"/>
</dbReference>
<keyword evidence="3 6" id="KW-0812">Transmembrane</keyword>